<dbReference type="PROSITE" id="PS00622">
    <property type="entry name" value="HTH_LUXR_1"/>
    <property type="match status" value="1"/>
</dbReference>
<accession>A0A7H8N976</accession>
<keyword evidence="1 5" id="KW-0597">Phosphoprotein</keyword>
<dbReference type="InterPro" id="IPR000792">
    <property type="entry name" value="Tscrpt_reg_LuxR_C"/>
</dbReference>
<dbReference type="PANTHER" id="PTHR43214:SF24">
    <property type="entry name" value="TRANSCRIPTIONAL REGULATORY PROTEIN NARL-RELATED"/>
    <property type="match status" value="1"/>
</dbReference>
<dbReference type="PROSITE" id="PS50110">
    <property type="entry name" value="RESPONSE_REGULATORY"/>
    <property type="match status" value="1"/>
</dbReference>
<evidence type="ECO:0000259" key="6">
    <source>
        <dbReference type="PROSITE" id="PS50043"/>
    </source>
</evidence>
<dbReference type="Pfam" id="PF00196">
    <property type="entry name" value="GerE"/>
    <property type="match status" value="1"/>
</dbReference>
<protein>
    <submittedName>
        <fullName evidence="8">Response regulator transcription factor</fullName>
    </submittedName>
</protein>
<dbReference type="PROSITE" id="PS50043">
    <property type="entry name" value="HTH_LUXR_2"/>
    <property type="match status" value="1"/>
</dbReference>
<keyword evidence="3" id="KW-0238">DNA-binding</keyword>
<feature type="domain" description="HTH luxR-type" evidence="6">
    <location>
        <begin position="147"/>
        <end position="212"/>
    </location>
</feature>
<evidence type="ECO:0000313" key="9">
    <source>
        <dbReference type="Proteomes" id="UP000509303"/>
    </source>
</evidence>
<dbReference type="SUPFAM" id="SSF46894">
    <property type="entry name" value="C-terminal effector domain of the bipartite response regulators"/>
    <property type="match status" value="1"/>
</dbReference>
<evidence type="ECO:0000259" key="7">
    <source>
        <dbReference type="PROSITE" id="PS50110"/>
    </source>
</evidence>
<dbReference type="GO" id="GO:0006355">
    <property type="term" value="P:regulation of DNA-templated transcription"/>
    <property type="evidence" value="ECO:0007669"/>
    <property type="project" value="InterPro"/>
</dbReference>
<gene>
    <name evidence="8" type="ORF">HUT08_17440</name>
</gene>
<keyword evidence="9" id="KW-1185">Reference proteome</keyword>
<dbReference type="CDD" id="cd06170">
    <property type="entry name" value="LuxR_C_like"/>
    <property type="match status" value="1"/>
</dbReference>
<dbReference type="RefSeq" id="WP_176162748.1">
    <property type="nucleotide sequence ID" value="NZ_CP054929.1"/>
</dbReference>
<dbReference type="PANTHER" id="PTHR43214">
    <property type="entry name" value="TWO-COMPONENT RESPONSE REGULATOR"/>
    <property type="match status" value="1"/>
</dbReference>
<dbReference type="SUPFAM" id="SSF52172">
    <property type="entry name" value="CheY-like"/>
    <property type="match status" value="1"/>
</dbReference>
<dbReference type="SMART" id="SM00448">
    <property type="entry name" value="REC"/>
    <property type="match status" value="1"/>
</dbReference>
<dbReference type="AlphaFoldDB" id="A0A7H8N976"/>
<dbReference type="InterPro" id="IPR016032">
    <property type="entry name" value="Sig_transdc_resp-reg_C-effctor"/>
</dbReference>
<reference evidence="8 9" key="1">
    <citation type="submission" date="2020-06" db="EMBL/GenBank/DDBJ databases">
        <title>Genome mining for natural products.</title>
        <authorList>
            <person name="Zhang B."/>
            <person name="Shi J."/>
            <person name="Ge H."/>
        </authorList>
    </citation>
    <scope>NUCLEOTIDE SEQUENCE [LARGE SCALE GENOMIC DNA]</scope>
    <source>
        <strain evidence="8 9">NA00687</strain>
    </source>
</reference>
<dbReference type="Proteomes" id="UP000509303">
    <property type="component" value="Chromosome"/>
</dbReference>
<evidence type="ECO:0000313" key="8">
    <source>
        <dbReference type="EMBL" id="QKW51025.1"/>
    </source>
</evidence>
<name>A0A7H8N976_9ACTN</name>
<dbReference type="Pfam" id="PF00072">
    <property type="entry name" value="Response_reg"/>
    <property type="match status" value="1"/>
</dbReference>
<dbReference type="Gene3D" id="3.40.50.2300">
    <property type="match status" value="1"/>
</dbReference>
<evidence type="ECO:0000256" key="5">
    <source>
        <dbReference type="PROSITE-ProRule" id="PRU00169"/>
    </source>
</evidence>
<keyword evidence="4" id="KW-0804">Transcription</keyword>
<dbReference type="SMART" id="SM00421">
    <property type="entry name" value="HTH_LUXR"/>
    <property type="match status" value="1"/>
</dbReference>
<dbReference type="GO" id="GO:0003677">
    <property type="term" value="F:DNA binding"/>
    <property type="evidence" value="ECO:0007669"/>
    <property type="project" value="UniProtKB-KW"/>
</dbReference>
<dbReference type="InterPro" id="IPR001789">
    <property type="entry name" value="Sig_transdc_resp-reg_receiver"/>
</dbReference>
<proteinExistence type="predicted"/>
<dbReference type="InterPro" id="IPR011006">
    <property type="entry name" value="CheY-like_superfamily"/>
</dbReference>
<feature type="modified residue" description="4-aspartylphosphate" evidence="5">
    <location>
        <position position="55"/>
    </location>
</feature>
<evidence type="ECO:0000256" key="2">
    <source>
        <dbReference type="ARBA" id="ARBA00023015"/>
    </source>
</evidence>
<evidence type="ECO:0000256" key="3">
    <source>
        <dbReference type="ARBA" id="ARBA00023125"/>
    </source>
</evidence>
<dbReference type="PRINTS" id="PR00038">
    <property type="entry name" value="HTHLUXR"/>
</dbReference>
<organism evidence="8 9">
    <name type="scientific">Streptomyces buecherae</name>
    <dbReference type="NCBI Taxonomy" id="2763006"/>
    <lineage>
        <taxon>Bacteria</taxon>
        <taxon>Bacillati</taxon>
        <taxon>Actinomycetota</taxon>
        <taxon>Actinomycetes</taxon>
        <taxon>Kitasatosporales</taxon>
        <taxon>Streptomycetaceae</taxon>
        <taxon>Streptomyces</taxon>
    </lineage>
</organism>
<keyword evidence="2" id="KW-0805">Transcription regulation</keyword>
<dbReference type="InterPro" id="IPR039420">
    <property type="entry name" value="WalR-like"/>
</dbReference>
<evidence type="ECO:0000256" key="1">
    <source>
        <dbReference type="ARBA" id="ARBA00022553"/>
    </source>
</evidence>
<dbReference type="CDD" id="cd17535">
    <property type="entry name" value="REC_NarL-like"/>
    <property type="match status" value="1"/>
</dbReference>
<dbReference type="GO" id="GO:0000160">
    <property type="term" value="P:phosphorelay signal transduction system"/>
    <property type="evidence" value="ECO:0007669"/>
    <property type="project" value="InterPro"/>
</dbReference>
<evidence type="ECO:0000256" key="4">
    <source>
        <dbReference type="ARBA" id="ARBA00023163"/>
    </source>
</evidence>
<dbReference type="EMBL" id="CP054929">
    <property type="protein sequence ID" value="QKW51025.1"/>
    <property type="molecule type" value="Genomic_DNA"/>
</dbReference>
<sequence>MTLSVLVVDDQAVVRAGFAAIIDAEPDMTVVGEAGDGAAAVSLSDRLAPDVIVMDIRMPGIDGITATRVLTGRQDPPRVLVLTTFDLDAYVFEALRAGASGFLLKDVRAAELLDGIRVVAGGESVLAPSATRRLIAHYATGPRPGGDASAIGQLTARERYVLSLVATGLNNTEIATELGIAIGTVKSHVNALLRKLAVRDRVQATILAYDVGLVRPTPPPPPA</sequence>
<feature type="domain" description="Response regulatory" evidence="7">
    <location>
        <begin position="4"/>
        <end position="120"/>
    </location>
</feature>
<dbReference type="InterPro" id="IPR058245">
    <property type="entry name" value="NreC/VraR/RcsB-like_REC"/>
</dbReference>